<accession>A0A1I1V5K9</accession>
<dbReference type="InterPro" id="IPR051873">
    <property type="entry name" value="KNR4/SMI1_regulator"/>
</dbReference>
<sequence length="188" mass="21661">MRLLWDRMENWLREHAPDVLTDLNPGAAETEISDLEEAIGFKLPSDLKESLHIHNGQSGDAQWLIAGWELLSTQRILEEWQVWKGLYDTKSFEDWEIEAQEGVAKVWWQPAWLPLTYDGSGNHHCIDLSPANGGNHGQIITMWHDSGERVILAESFTQWFEYLVQAMETNNSEYVFDSGEIEFSAIQK</sequence>
<feature type="domain" description="Knr4/Smi1-like" evidence="1">
    <location>
        <begin position="26"/>
        <end position="162"/>
    </location>
</feature>
<dbReference type="PANTHER" id="PTHR47432:SF1">
    <property type="entry name" value="CELL WALL ASSEMBLY REGULATOR SMI1"/>
    <property type="match status" value="1"/>
</dbReference>
<dbReference type="RefSeq" id="WP_091182626.1">
    <property type="nucleotide sequence ID" value="NZ_FOMT01000001.1"/>
</dbReference>
<dbReference type="PANTHER" id="PTHR47432">
    <property type="entry name" value="CELL WALL ASSEMBLY REGULATOR SMI1"/>
    <property type="match status" value="1"/>
</dbReference>
<dbReference type="Gene3D" id="3.40.1580.10">
    <property type="entry name" value="SMI1/KNR4-like"/>
    <property type="match status" value="1"/>
</dbReference>
<dbReference type="EMBL" id="FOMT01000001">
    <property type="protein sequence ID" value="SFD78105.1"/>
    <property type="molecule type" value="Genomic_DNA"/>
</dbReference>
<proteinExistence type="predicted"/>
<dbReference type="STRING" id="1045775.SAMN05216378_1400"/>
<dbReference type="Proteomes" id="UP000198855">
    <property type="component" value="Unassembled WGS sequence"/>
</dbReference>
<evidence type="ECO:0000313" key="3">
    <source>
        <dbReference type="Proteomes" id="UP000198855"/>
    </source>
</evidence>
<dbReference type="InterPro" id="IPR018958">
    <property type="entry name" value="Knr4/Smi1-like_dom"/>
</dbReference>
<evidence type="ECO:0000259" key="1">
    <source>
        <dbReference type="SMART" id="SM00860"/>
    </source>
</evidence>
<dbReference type="AlphaFoldDB" id="A0A1I1V5K9"/>
<keyword evidence="3" id="KW-1185">Reference proteome</keyword>
<dbReference type="Pfam" id="PF09346">
    <property type="entry name" value="SMI1_KNR4"/>
    <property type="match status" value="1"/>
</dbReference>
<protein>
    <submittedName>
        <fullName evidence="2">Cell wall assembly regulator SMI1</fullName>
    </submittedName>
</protein>
<dbReference type="SMART" id="SM00860">
    <property type="entry name" value="SMI1_KNR4"/>
    <property type="match status" value="1"/>
</dbReference>
<dbReference type="SUPFAM" id="SSF160631">
    <property type="entry name" value="SMI1/KNR4-like"/>
    <property type="match status" value="1"/>
</dbReference>
<reference evidence="3" key="1">
    <citation type="submission" date="2016-10" db="EMBL/GenBank/DDBJ databases">
        <authorList>
            <person name="Varghese N."/>
            <person name="Submissions S."/>
        </authorList>
    </citation>
    <scope>NUCLEOTIDE SEQUENCE [LARGE SCALE GENOMIC DNA]</scope>
    <source>
        <strain evidence="3">CGMCC 1.10784</strain>
    </source>
</reference>
<name>A0A1I1V5K9_9BACL</name>
<evidence type="ECO:0000313" key="2">
    <source>
        <dbReference type="EMBL" id="SFD78105.1"/>
    </source>
</evidence>
<gene>
    <name evidence="2" type="ORF">SAMN05216378_1400</name>
</gene>
<organism evidence="2 3">
    <name type="scientific">Paenibacillus catalpae</name>
    <dbReference type="NCBI Taxonomy" id="1045775"/>
    <lineage>
        <taxon>Bacteria</taxon>
        <taxon>Bacillati</taxon>
        <taxon>Bacillota</taxon>
        <taxon>Bacilli</taxon>
        <taxon>Bacillales</taxon>
        <taxon>Paenibacillaceae</taxon>
        <taxon>Paenibacillus</taxon>
    </lineage>
</organism>
<dbReference type="InterPro" id="IPR037883">
    <property type="entry name" value="Knr4/Smi1-like_sf"/>
</dbReference>